<sequence>MSENRLDLLYSEVEEELRASVRSLLEDKSPPEAVLARVEGDGVVDTALWKDLAGIGVAGLPVPEELGGAGASLRESAVVAEELGRGVAPVPFMGSAVLATAVLLEAGDRAESELGALAGGDATAALAAPFASVPASAFPETVREQGGVLQGAVRGVVDATTADTLVVPAVGEQGPGLYVVPADRARVETVVTLDLTRPLADVALEGVEGRRVAAGSDAERALRRALVTGAALLSAEQLGVAQWALDATVDYTKTRTQFGRPIGSFQAIKHRLADLWVEISQARAVVRSAASAAAAVREPGAGAAEAAEAEVGASLAQAFVSGVAVKAAEEALQLHGGIGFTWEHPLHLYLKRAKSDAIALGTADRHRLALSGLVDLPAPTG</sequence>
<evidence type="ECO:0000259" key="7">
    <source>
        <dbReference type="Pfam" id="PF02771"/>
    </source>
</evidence>
<dbReference type="SUPFAM" id="SSF56645">
    <property type="entry name" value="Acyl-CoA dehydrogenase NM domain-like"/>
    <property type="match status" value="1"/>
</dbReference>
<keyword evidence="9" id="KW-1185">Reference proteome</keyword>
<evidence type="ECO:0000313" key="8">
    <source>
        <dbReference type="EMBL" id="GAA4934561.1"/>
    </source>
</evidence>
<dbReference type="SUPFAM" id="SSF47203">
    <property type="entry name" value="Acyl-CoA dehydrogenase C-terminal domain-like"/>
    <property type="match status" value="1"/>
</dbReference>
<feature type="domain" description="Acyl-CoA dehydrogenase/oxidase N-terminal" evidence="7">
    <location>
        <begin position="12"/>
        <end position="109"/>
    </location>
</feature>
<dbReference type="PANTHER" id="PTHR43884">
    <property type="entry name" value="ACYL-COA DEHYDROGENASE"/>
    <property type="match status" value="1"/>
</dbReference>
<accession>A0ABP9G9T3</accession>
<dbReference type="EMBL" id="BAABIK010000005">
    <property type="protein sequence ID" value="GAA4934561.1"/>
    <property type="molecule type" value="Genomic_DNA"/>
</dbReference>
<organism evidence="8 9">
    <name type="scientific">Streptomonospora halophila</name>
    <dbReference type="NCBI Taxonomy" id="427369"/>
    <lineage>
        <taxon>Bacteria</taxon>
        <taxon>Bacillati</taxon>
        <taxon>Actinomycetota</taxon>
        <taxon>Actinomycetes</taxon>
        <taxon>Streptosporangiales</taxon>
        <taxon>Nocardiopsidaceae</taxon>
        <taxon>Streptomonospora</taxon>
    </lineage>
</organism>
<dbReference type="InterPro" id="IPR013786">
    <property type="entry name" value="AcylCoA_DH/ox_N"/>
</dbReference>
<keyword evidence="4" id="KW-0274">FAD</keyword>
<dbReference type="RefSeq" id="WP_345555890.1">
    <property type="nucleotide sequence ID" value="NZ_BAABIK010000005.1"/>
</dbReference>
<protein>
    <submittedName>
        <fullName evidence="8">Acyl-CoA dehydrogenase family protein</fullName>
    </submittedName>
</protein>
<comment type="cofactor">
    <cofactor evidence="1">
        <name>FAD</name>
        <dbReference type="ChEBI" id="CHEBI:57692"/>
    </cofactor>
</comment>
<evidence type="ECO:0000256" key="3">
    <source>
        <dbReference type="ARBA" id="ARBA00022630"/>
    </source>
</evidence>
<name>A0ABP9G9T3_9ACTN</name>
<evidence type="ECO:0000256" key="4">
    <source>
        <dbReference type="ARBA" id="ARBA00022827"/>
    </source>
</evidence>
<keyword evidence="5" id="KW-0560">Oxidoreductase</keyword>
<proteinExistence type="inferred from homology"/>
<dbReference type="InterPro" id="IPR036250">
    <property type="entry name" value="AcylCo_DH-like_C"/>
</dbReference>
<evidence type="ECO:0000313" key="9">
    <source>
        <dbReference type="Proteomes" id="UP001499993"/>
    </source>
</evidence>
<dbReference type="PANTHER" id="PTHR43884:SF20">
    <property type="entry name" value="ACYL-COA DEHYDROGENASE FADE28"/>
    <property type="match status" value="1"/>
</dbReference>
<dbReference type="InterPro" id="IPR009075">
    <property type="entry name" value="AcylCo_DH/oxidase_C"/>
</dbReference>
<dbReference type="Pfam" id="PF02771">
    <property type="entry name" value="Acyl-CoA_dh_N"/>
    <property type="match status" value="1"/>
</dbReference>
<comment type="similarity">
    <text evidence="2">Belongs to the acyl-CoA dehydrogenase family.</text>
</comment>
<evidence type="ECO:0000259" key="6">
    <source>
        <dbReference type="Pfam" id="PF00441"/>
    </source>
</evidence>
<dbReference type="Gene3D" id="1.20.140.10">
    <property type="entry name" value="Butyryl-CoA Dehydrogenase, subunit A, domain 3"/>
    <property type="match status" value="1"/>
</dbReference>
<evidence type="ECO:0000256" key="2">
    <source>
        <dbReference type="ARBA" id="ARBA00009347"/>
    </source>
</evidence>
<dbReference type="InterPro" id="IPR009100">
    <property type="entry name" value="AcylCoA_DH/oxidase_NM_dom_sf"/>
</dbReference>
<dbReference type="Proteomes" id="UP001499993">
    <property type="component" value="Unassembled WGS sequence"/>
</dbReference>
<reference evidence="9" key="1">
    <citation type="journal article" date="2019" name="Int. J. Syst. Evol. Microbiol.">
        <title>The Global Catalogue of Microorganisms (GCM) 10K type strain sequencing project: providing services to taxonomists for standard genome sequencing and annotation.</title>
        <authorList>
            <consortium name="The Broad Institute Genomics Platform"/>
            <consortium name="The Broad Institute Genome Sequencing Center for Infectious Disease"/>
            <person name="Wu L."/>
            <person name="Ma J."/>
        </authorList>
    </citation>
    <scope>NUCLEOTIDE SEQUENCE [LARGE SCALE GENOMIC DNA]</scope>
    <source>
        <strain evidence="9">JCM 18123</strain>
    </source>
</reference>
<evidence type="ECO:0000256" key="1">
    <source>
        <dbReference type="ARBA" id="ARBA00001974"/>
    </source>
</evidence>
<dbReference type="InterPro" id="IPR037069">
    <property type="entry name" value="AcylCoA_DH/ox_N_sf"/>
</dbReference>
<gene>
    <name evidence="8" type="ORF">GCM10023224_13970</name>
</gene>
<feature type="domain" description="Acyl-CoA dehydrogenase/oxidase C-terminal" evidence="6">
    <location>
        <begin position="224"/>
        <end position="368"/>
    </location>
</feature>
<evidence type="ECO:0000256" key="5">
    <source>
        <dbReference type="ARBA" id="ARBA00023002"/>
    </source>
</evidence>
<dbReference type="Gene3D" id="1.10.540.10">
    <property type="entry name" value="Acyl-CoA dehydrogenase/oxidase, N-terminal domain"/>
    <property type="match status" value="1"/>
</dbReference>
<comment type="caution">
    <text evidence="8">The sequence shown here is derived from an EMBL/GenBank/DDBJ whole genome shotgun (WGS) entry which is preliminary data.</text>
</comment>
<dbReference type="Pfam" id="PF00441">
    <property type="entry name" value="Acyl-CoA_dh_1"/>
    <property type="match status" value="1"/>
</dbReference>
<keyword evidence="3" id="KW-0285">Flavoprotein</keyword>